<proteinExistence type="inferred from homology"/>
<dbReference type="PANTHER" id="PTHR24117:SF8">
    <property type="entry name" value="BCL-6 COREPRESSOR"/>
    <property type="match status" value="1"/>
</dbReference>
<evidence type="ECO:0000313" key="4">
    <source>
        <dbReference type="Proteomes" id="UP000694565"/>
    </source>
</evidence>
<dbReference type="GO" id="GO:0000122">
    <property type="term" value="P:negative regulation of transcription by RNA polymerase II"/>
    <property type="evidence" value="ECO:0007669"/>
    <property type="project" value="TreeGrafter"/>
</dbReference>
<evidence type="ECO:0000256" key="2">
    <source>
        <dbReference type="SAM" id="MobiDB-lite"/>
    </source>
</evidence>
<organism evidence="3 4">
    <name type="scientific">Cyclopterus lumpus</name>
    <name type="common">Lumpsucker</name>
    <dbReference type="NCBI Taxonomy" id="8103"/>
    <lineage>
        <taxon>Eukaryota</taxon>
        <taxon>Metazoa</taxon>
        <taxon>Chordata</taxon>
        <taxon>Craniata</taxon>
        <taxon>Vertebrata</taxon>
        <taxon>Euteleostomi</taxon>
        <taxon>Actinopterygii</taxon>
        <taxon>Neopterygii</taxon>
        <taxon>Teleostei</taxon>
        <taxon>Neoteleostei</taxon>
        <taxon>Acanthomorphata</taxon>
        <taxon>Eupercaria</taxon>
        <taxon>Perciformes</taxon>
        <taxon>Cottioidei</taxon>
        <taxon>Cottales</taxon>
        <taxon>Cyclopteridae</taxon>
        <taxon>Cyclopterus</taxon>
    </lineage>
</organism>
<feature type="region of interest" description="Disordered" evidence="2">
    <location>
        <begin position="173"/>
        <end position="234"/>
    </location>
</feature>
<dbReference type="GO" id="GO:0005634">
    <property type="term" value="C:nucleus"/>
    <property type="evidence" value="ECO:0007669"/>
    <property type="project" value="TreeGrafter"/>
</dbReference>
<feature type="compositionally biased region" description="Low complexity" evidence="2">
    <location>
        <begin position="205"/>
        <end position="219"/>
    </location>
</feature>
<protein>
    <submittedName>
        <fullName evidence="3">Uncharacterized protein</fullName>
    </submittedName>
</protein>
<accession>A0A8C2ZG15</accession>
<evidence type="ECO:0000313" key="3">
    <source>
        <dbReference type="Ensembl" id="ENSCLMP00005026824.1"/>
    </source>
</evidence>
<feature type="compositionally biased region" description="Polar residues" evidence="2">
    <location>
        <begin position="220"/>
        <end position="234"/>
    </location>
</feature>
<dbReference type="GO" id="GO:0003714">
    <property type="term" value="F:transcription corepressor activity"/>
    <property type="evidence" value="ECO:0007669"/>
    <property type="project" value="TreeGrafter"/>
</dbReference>
<name>A0A8C2ZG15_CYCLU</name>
<dbReference type="GeneTree" id="ENSGT01030000235020"/>
<feature type="compositionally biased region" description="Polar residues" evidence="2">
    <location>
        <begin position="1"/>
        <end position="10"/>
    </location>
</feature>
<dbReference type="InterPro" id="IPR047144">
    <property type="entry name" value="BCOR-like"/>
</dbReference>
<comment type="similarity">
    <text evidence="1">Belongs to the BCOR family.</text>
</comment>
<feature type="region of interest" description="Disordered" evidence="2">
    <location>
        <begin position="1"/>
        <end position="21"/>
    </location>
</feature>
<evidence type="ECO:0000256" key="1">
    <source>
        <dbReference type="ARBA" id="ARBA00034703"/>
    </source>
</evidence>
<reference evidence="3" key="2">
    <citation type="submission" date="2025-09" db="UniProtKB">
        <authorList>
            <consortium name="Ensembl"/>
        </authorList>
    </citation>
    <scope>IDENTIFICATION</scope>
</reference>
<reference evidence="3" key="1">
    <citation type="submission" date="2025-08" db="UniProtKB">
        <authorList>
            <consortium name="Ensembl"/>
        </authorList>
    </citation>
    <scope>IDENTIFICATION</scope>
</reference>
<dbReference type="Ensembl" id="ENSCLMT00005027993.1">
    <property type="protein sequence ID" value="ENSCLMP00005026824.1"/>
    <property type="gene ID" value="ENSCLMG00005013072.1"/>
</dbReference>
<sequence length="378" mass="41447">MQQCTPSLTWRTRPPSCPSHRPSFTSSWHTNLYQSRVGNVNSSSQIYGDSYLPPGLGYTNRYIPYSVAENISLQRMTIPGKGPVYNHPVLLGNSSFYPPCIAPKHGLPYSVHPHQGDFMTYQNSRGVVPPTVSSHAGLDRIENQDKTWNEIPEIEEPLSPFPDIPEEQTMRCARTSPQQFTRKGKTGASGDDLIRGVIGGRTNGAKSASNEAKSAASANQNVRPQLSLSKDGNSLDSCNNSNSIMGAVCAVTSPKSPVYGGILMPVDMSPEPAVEDLTYDEQRRESCGDDMGDEDEDSCCSKGRRSGLTKRIANSTGFLGDRIKCVTTELYSDSSQLSREQKALQVTPHFNCLFLCDFLVRNLLLNSGLKFNQISRSP</sequence>
<dbReference type="AlphaFoldDB" id="A0A8C2ZG15"/>
<keyword evidence="4" id="KW-1185">Reference proteome</keyword>
<dbReference type="PANTHER" id="PTHR24117">
    <property type="entry name" value="AGAP007537-PB"/>
    <property type="match status" value="1"/>
</dbReference>
<dbReference type="Proteomes" id="UP000694565">
    <property type="component" value="Unplaced"/>
</dbReference>